<dbReference type="Proteomes" id="UP000541444">
    <property type="component" value="Unassembled WGS sequence"/>
</dbReference>
<dbReference type="EMBL" id="JACGCM010002380">
    <property type="protein sequence ID" value="KAF6140382.1"/>
    <property type="molecule type" value="Genomic_DNA"/>
</dbReference>
<proteinExistence type="predicted"/>
<evidence type="ECO:0000313" key="2">
    <source>
        <dbReference type="Proteomes" id="UP000541444"/>
    </source>
</evidence>
<feature type="non-terminal residue" evidence="1">
    <location>
        <position position="52"/>
    </location>
</feature>
<protein>
    <submittedName>
        <fullName evidence="1">Uncharacterized protein</fullName>
    </submittedName>
</protein>
<name>A0A7J7LCV6_9MAGN</name>
<gene>
    <name evidence="1" type="ORF">GIB67_013151</name>
</gene>
<keyword evidence="2" id="KW-1185">Reference proteome</keyword>
<accession>A0A7J7LCV6</accession>
<evidence type="ECO:0000313" key="1">
    <source>
        <dbReference type="EMBL" id="KAF6140382.1"/>
    </source>
</evidence>
<sequence>MIHSIPHLNQMLQSEDLSQVIRRSNLTTIYRYAGFNARRFPRQSSARENHKS</sequence>
<reference evidence="1 2" key="1">
    <citation type="journal article" date="2020" name="IScience">
        <title>Genome Sequencing of the Endangered Kingdonia uniflora (Circaeasteraceae, Ranunculales) Reveals Potential Mechanisms of Evolutionary Specialization.</title>
        <authorList>
            <person name="Sun Y."/>
            <person name="Deng T."/>
            <person name="Zhang A."/>
            <person name="Moore M.J."/>
            <person name="Landis J.B."/>
            <person name="Lin N."/>
            <person name="Zhang H."/>
            <person name="Zhang X."/>
            <person name="Huang J."/>
            <person name="Zhang X."/>
            <person name="Sun H."/>
            <person name="Wang H."/>
        </authorList>
    </citation>
    <scope>NUCLEOTIDE SEQUENCE [LARGE SCALE GENOMIC DNA]</scope>
    <source>
        <strain evidence="1">TB1705</strain>
        <tissue evidence="1">Leaf</tissue>
    </source>
</reference>
<organism evidence="1 2">
    <name type="scientific">Kingdonia uniflora</name>
    <dbReference type="NCBI Taxonomy" id="39325"/>
    <lineage>
        <taxon>Eukaryota</taxon>
        <taxon>Viridiplantae</taxon>
        <taxon>Streptophyta</taxon>
        <taxon>Embryophyta</taxon>
        <taxon>Tracheophyta</taxon>
        <taxon>Spermatophyta</taxon>
        <taxon>Magnoliopsida</taxon>
        <taxon>Ranunculales</taxon>
        <taxon>Circaeasteraceae</taxon>
        <taxon>Kingdonia</taxon>
    </lineage>
</organism>
<dbReference type="AlphaFoldDB" id="A0A7J7LCV6"/>
<comment type="caution">
    <text evidence="1">The sequence shown here is derived from an EMBL/GenBank/DDBJ whole genome shotgun (WGS) entry which is preliminary data.</text>
</comment>